<dbReference type="EMBL" id="LWCS01000050">
    <property type="protein sequence ID" value="OAN33010.1"/>
    <property type="molecule type" value="Genomic_DNA"/>
</dbReference>
<dbReference type="InterPro" id="IPR050300">
    <property type="entry name" value="GDXG_lipolytic_enzyme"/>
</dbReference>
<feature type="domain" description="BD-FAE-like" evidence="3">
    <location>
        <begin position="90"/>
        <end position="183"/>
    </location>
</feature>
<evidence type="ECO:0000313" key="5">
    <source>
        <dbReference type="Proteomes" id="UP000078396"/>
    </source>
</evidence>
<keyword evidence="1" id="KW-0378">Hydrolase</keyword>
<sequence>MSSHGGSFPGTRQTGEPLYQAPSGIRFTDRDSLEREYDIDRSVRDIDSLLETFEKLTTTARDELSLVAAIHYGPTVDERLDIFPGVPDGPVVIFIHGGYWRSMAAEHFSFVAGGLTASGATVVVTNYGLCPAVTIDEIIRQHRAAIAWTYRNIARYGADPTRIAVVGHSAGGHGIAMLLLTRWMETYGLPNDIIKGACAMSGLFDLRPLPYTSHQEQLRLTADVVLRNSPILTPPLDSPPLLVTYGTDQTSEFKRQSTEFASAWRTAGVPCVTWPRAKVNHFDELLALADADSELTLRVLALTGGHLDANEYLPGRSDEFGDFG</sequence>
<dbReference type="Gene3D" id="3.40.50.1820">
    <property type="entry name" value="alpha/beta hydrolase"/>
    <property type="match status" value="1"/>
</dbReference>
<evidence type="ECO:0000256" key="1">
    <source>
        <dbReference type="ARBA" id="ARBA00022801"/>
    </source>
</evidence>
<feature type="region of interest" description="Disordered" evidence="2">
    <location>
        <begin position="1"/>
        <end position="23"/>
    </location>
</feature>
<dbReference type="OrthoDB" id="128186at2"/>
<dbReference type="PANTHER" id="PTHR48081">
    <property type="entry name" value="AB HYDROLASE SUPERFAMILY PROTEIN C4A8.06C"/>
    <property type="match status" value="1"/>
</dbReference>
<evidence type="ECO:0000256" key="2">
    <source>
        <dbReference type="SAM" id="MobiDB-lite"/>
    </source>
</evidence>
<comment type="caution">
    <text evidence="4">The sequence shown here is derived from an EMBL/GenBank/DDBJ whole genome shotgun (WGS) entry which is preliminary data.</text>
</comment>
<dbReference type="PANTHER" id="PTHR48081:SF33">
    <property type="entry name" value="KYNURENINE FORMAMIDASE"/>
    <property type="match status" value="1"/>
</dbReference>
<feature type="compositionally biased region" description="Polar residues" evidence="2">
    <location>
        <begin position="1"/>
        <end position="14"/>
    </location>
</feature>
<evidence type="ECO:0000259" key="3">
    <source>
        <dbReference type="Pfam" id="PF20434"/>
    </source>
</evidence>
<gene>
    <name evidence="4" type="ORF">A4X20_28080</name>
</gene>
<proteinExistence type="predicted"/>
<organism evidence="4 5">
    <name type="scientific">Mycolicibacterium iranicum</name>
    <name type="common">Mycobacterium iranicum</name>
    <dbReference type="NCBI Taxonomy" id="912594"/>
    <lineage>
        <taxon>Bacteria</taxon>
        <taxon>Bacillati</taxon>
        <taxon>Actinomycetota</taxon>
        <taxon>Actinomycetes</taxon>
        <taxon>Mycobacteriales</taxon>
        <taxon>Mycobacteriaceae</taxon>
        <taxon>Mycolicibacterium</taxon>
    </lineage>
</organism>
<dbReference type="Pfam" id="PF20434">
    <property type="entry name" value="BD-FAE"/>
    <property type="match status" value="1"/>
</dbReference>
<protein>
    <recommendedName>
        <fullName evidence="3">BD-FAE-like domain-containing protein</fullName>
    </recommendedName>
</protein>
<accession>A0A178LNQ5</accession>
<dbReference type="AlphaFoldDB" id="A0A178LNQ5"/>
<reference evidence="4 5" key="1">
    <citation type="submission" date="2016-04" db="EMBL/GenBank/DDBJ databases">
        <title>Draft Genome Sequences of Staphylococcus capitis Strain H36, S. capitis Strain H65, S. cohnii Strain H62, S. hominis Strain H69, Mycobacterium iranicum Strain H39, Plantibacter sp. Strain H53, Pseudomonas oryzihabitans Strain H72, and Microbacterium sp. Strain H83, isolated from residential settings.</title>
        <authorList>
            <person name="Lymperopoulou D."/>
            <person name="Adams R.I."/>
            <person name="Lindow S."/>
            <person name="Coil D.A."/>
            <person name="Jospin G."/>
            <person name="Eisen J.A."/>
        </authorList>
    </citation>
    <scope>NUCLEOTIDE SEQUENCE [LARGE SCALE GENOMIC DNA]</scope>
    <source>
        <strain evidence="4 5">H39</strain>
    </source>
</reference>
<dbReference type="InterPro" id="IPR029058">
    <property type="entry name" value="AB_hydrolase_fold"/>
</dbReference>
<dbReference type="InterPro" id="IPR049492">
    <property type="entry name" value="BD-FAE-like_dom"/>
</dbReference>
<dbReference type="GO" id="GO:0016787">
    <property type="term" value="F:hydrolase activity"/>
    <property type="evidence" value="ECO:0007669"/>
    <property type="project" value="UniProtKB-KW"/>
</dbReference>
<dbReference type="Proteomes" id="UP000078396">
    <property type="component" value="Unassembled WGS sequence"/>
</dbReference>
<evidence type="ECO:0000313" key="4">
    <source>
        <dbReference type="EMBL" id="OAN33010.1"/>
    </source>
</evidence>
<dbReference type="SUPFAM" id="SSF53474">
    <property type="entry name" value="alpha/beta-Hydrolases"/>
    <property type="match status" value="1"/>
</dbReference>
<dbReference type="RefSeq" id="WP_064284124.1">
    <property type="nucleotide sequence ID" value="NZ_LWCS01000050.1"/>
</dbReference>
<name>A0A178LNQ5_MYCIR</name>